<evidence type="ECO:0000256" key="2">
    <source>
        <dbReference type="SAM" id="SignalP"/>
    </source>
</evidence>
<reference evidence="3" key="2">
    <citation type="submission" date="2008-08" db="EMBL/GenBank/DDBJ databases">
        <title>Analysis of genes encoding degradation of pyridine and pyridinols.</title>
        <authorList>
            <person name="Gasparaviciute R."/>
        </authorList>
    </citation>
    <scope>NUCLEOTIDE SEQUENCE</scope>
    <source>
        <strain evidence="3">PY11</strain>
    </source>
</reference>
<evidence type="ECO:0000313" key="3">
    <source>
        <dbReference type="EMBL" id="CAR47829.1"/>
    </source>
</evidence>
<protein>
    <submittedName>
        <fullName evidence="3">Putative transmembrane protein</fullName>
    </submittedName>
</protein>
<name>B5MAA1_9NOCA</name>
<feature type="region of interest" description="Disordered" evidence="1">
    <location>
        <begin position="55"/>
        <end position="91"/>
    </location>
</feature>
<sequence>MSIDITIGNRAARRAQGRHRRRSAKTTATALVVASAAFGMSAMVAGPASAAPIQGGVTGGTTQEGVTSGAQTGGTTAAETPAPSAAEPKADSSFWVAPPAQYNQGTRAYDPQTGGGVTVVDYSTDYSTDYSGGGGYSGYSGYADTEEATPAVDWSRLHAPTPVIDPTVPIQAPKDKMRMGRVVFEQPNWVSDIDAERTNNTTAVIEAQVTDAWRSVGLETTEAERIASAQVAGTALGAGTGAATGCAAVGVPTSLVVGTVAGIGGALAGTMVPLPIPGAAPVTSGVAATALGAAGGLGVGCAIGGGIGAGLGGAAGFAAGTAYGAGEDATPIEAEVPDVEADAVEQQVDATLEQWSQDPVGQVVVDAVQTFTTETAPAIDTQVRDVVAVQPGGEQIVEQVDQGLETFFGDATAGLAGNLISNAVGDAITQFGI</sequence>
<feature type="chain" id="PRO_5002834322" evidence="2">
    <location>
        <begin position="51"/>
        <end position="433"/>
    </location>
</feature>
<feature type="region of interest" description="Disordered" evidence="1">
    <location>
        <begin position="1"/>
        <end position="26"/>
    </location>
</feature>
<reference evidence="3" key="1">
    <citation type="submission" date="2008-04" db="EMBL/GenBank/DDBJ databases">
        <title>Cloning and characterization of genes for the degradation of 2-hydroxypyridine of Rhodococcus sp. strain PY11.</title>
        <authorList>
            <person name="Gasparaviciute R."/>
            <person name="Rutkiene R."/>
            <person name="Casaite V."/>
            <person name="Meskiene R."/>
            <person name="Kutanovas S."/>
            <person name="Meskys R."/>
        </authorList>
    </citation>
    <scope>NUCLEOTIDE SEQUENCE</scope>
    <source>
        <strain evidence="3">PY11</strain>
    </source>
</reference>
<feature type="signal peptide" evidence="2">
    <location>
        <begin position="1"/>
        <end position="50"/>
    </location>
</feature>
<keyword evidence="2" id="KW-0732">Signal</keyword>
<organism evidence="3">
    <name type="scientific">Rhodococcus sp. PY11</name>
    <dbReference type="NCBI Taxonomy" id="551544"/>
    <lineage>
        <taxon>Bacteria</taxon>
        <taxon>Bacillati</taxon>
        <taxon>Actinomycetota</taxon>
        <taxon>Actinomycetes</taxon>
        <taxon>Mycobacteriales</taxon>
        <taxon>Nocardiaceae</taxon>
        <taxon>Rhodococcus</taxon>
    </lineage>
</organism>
<proteinExistence type="predicted"/>
<keyword evidence="3" id="KW-0472">Membrane</keyword>
<feature type="compositionally biased region" description="Low complexity" evidence="1">
    <location>
        <begin position="60"/>
        <end position="87"/>
    </location>
</feature>
<evidence type="ECO:0000256" key="1">
    <source>
        <dbReference type="SAM" id="MobiDB-lite"/>
    </source>
</evidence>
<dbReference type="AlphaFoldDB" id="B5MAA1"/>
<accession>B5MAA1</accession>
<keyword evidence="3" id="KW-0812">Transmembrane</keyword>
<dbReference type="EMBL" id="FM202432">
    <property type="protein sequence ID" value="CAR47829.1"/>
    <property type="molecule type" value="Genomic_DNA"/>
</dbReference>
<feature type="compositionally biased region" description="Basic residues" evidence="1">
    <location>
        <begin position="11"/>
        <end position="24"/>
    </location>
</feature>